<dbReference type="InterPro" id="IPR023313">
    <property type="entry name" value="UBQ-conjugating_AS"/>
</dbReference>
<feature type="region of interest" description="Disordered" evidence="8">
    <location>
        <begin position="1"/>
        <end position="29"/>
    </location>
</feature>
<comment type="similarity">
    <text evidence="7">Belongs to the ubiquitin-conjugating enzyme family.</text>
</comment>
<dbReference type="PANTHER" id="PTHR24067">
    <property type="entry name" value="UBIQUITIN-CONJUGATING ENZYME E2"/>
    <property type="match status" value="1"/>
</dbReference>
<keyword evidence="2" id="KW-0808">Transferase</keyword>
<dbReference type="AlphaFoldDB" id="A0A1R2AP53"/>
<name>A0A1R2AP53_9CILI</name>
<evidence type="ECO:0000256" key="6">
    <source>
        <dbReference type="PROSITE-ProRule" id="PRU10133"/>
    </source>
</evidence>
<proteinExistence type="inferred from homology"/>
<dbReference type="Gene3D" id="3.10.110.10">
    <property type="entry name" value="Ubiquitin Conjugating Enzyme"/>
    <property type="match status" value="1"/>
</dbReference>
<evidence type="ECO:0000256" key="3">
    <source>
        <dbReference type="ARBA" id="ARBA00022741"/>
    </source>
</evidence>
<feature type="compositionally biased region" description="Basic and acidic residues" evidence="8">
    <location>
        <begin position="10"/>
        <end position="29"/>
    </location>
</feature>
<evidence type="ECO:0000259" key="9">
    <source>
        <dbReference type="PROSITE" id="PS50127"/>
    </source>
</evidence>
<reference evidence="10 11" key="1">
    <citation type="submission" date="2016-11" db="EMBL/GenBank/DDBJ databases">
        <title>The macronuclear genome of Stentor coeruleus: a giant cell with tiny introns.</title>
        <authorList>
            <person name="Slabodnick M."/>
            <person name="Ruby J.G."/>
            <person name="Reiff S.B."/>
            <person name="Swart E.C."/>
            <person name="Gosai S."/>
            <person name="Prabakaran S."/>
            <person name="Witkowska E."/>
            <person name="Larue G.E."/>
            <person name="Fisher S."/>
            <person name="Freeman R.M."/>
            <person name="Gunawardena J."/>
            <person name="Chu W."/>
            <person name="Stover N.A."/>
            <person name="Gregory B.D."/>
            <person name="Nowacki M."/>
            <person name="Derisi J."/>
            <person name="Roy S.W."/>
            <person name="Marshall W.F."/>
            <person name="Sood P."/>
        </authorList>
    </citation>
    <scope>NUCLEOTIDE SEQUENCE [LARGE SCALE GENOMIC DNA]</scope>
    <source>
        <strain evidence="10">WM001</strain>
    </source>
</reference>
<comment type="pathway">
    <text evidence="1">Protein modification; protein neddylation.</text>
</comment>
<feature type="active site" description="Glycyl thioester intermediate" evidence="6">
    <location>
        <position position="113"/>
    </location>
</feature>
<dbReference type="PROSITE" id="PS00183">
    <property type="entry name" value="UBC_1"/>
    <property type="match status" value="1"/>
</dbReference>
<sequence>MIRIFGPKGSQRDEEEKKTQDTGAKRRSAGEIRLQKEISELDLPRNVKIEFPRENDIMNFDIKLTVDDNSSLWYGATYHFSFSVPTAYPHEPPRVHCHTKIYHPNINLQGNVCLNILRGDWKPVLCINAVILGLNFLFLEPNPNDPLNQDAAQTMRDYPDRFNDNVRKSLRGQAINGEPYPRLL</sequence>
<gene>
    <name evidence="10" type="ORF">SteCoe_36863</name>
</gene>
<comment type="caution">
    <text evidence="10">The sequence shown here is derived from an EMBL/GenBank/DDBJ whole genome shotgun (WGS) entry which is preliminary data.</text>
</comment>
<evidence type="ECO:0000313" key="11">
    <source>
        <dbReference type="Proteomes" id="UP000187209"/>
    </source>
</evidence>
<dbReference type="GO" id="GO:0005524">
    <property type="term" value="F:ATP binding"/>
    <property type="evidence" value="ECO:0007669"/>
    <property type="project" value="UniProtKB-UniRule"/>
</dbReference>
<dbReference type="EMBL" id="MPUH01001750">
    <property type="protein sequence ID" value="OMJ66318.1"/>
    <property type="molecule type" value="Genomic_DNA"/>
</dbReference>
<dbReference type="OrthoDB" id="10249039at2759"/>
<dbReference type="PROSITE" id="PS50127">
    <property type="entry name" value="UBC_2"/>
    <property type="match status" value="1"/>
</dbReference>
<dbReference type="InterPro" id="IPR016135">
    <property type="entry name" value="UBQ-conjugating_enzyme/RWD"/>
</dbReference>
<evidence type="ECO:0000313" key="10">
    <source>
        <dbReference type="EMBL" id="OMJ66318.1"/>
    </source>
</evidence>
<dbReference type="SMART" id="SM00212">
    <property type="entry name" value="UBCc"/>
    <property type="match status" value="1"/>
</dbReference>
<dbReference type="CDD" id="cd23794">
    <property type="entry name" value="UBCc_UBE2F_UBE2M"/>
    <property type="match status" value="1"/>
</dbReference>
<dbReference type="Pfam" id="PF00179">
    <property type="entry name" value="UQ_con"/>
    <property type="match status" value="1"/>
</dbReference>
<dbReference type="InterPro" id="IPR050113">
    <property type="entry name" value="Ub_conjugating_enzyme"/>
</dbReference>
<keyword evidence="3 7" id="KW-0547">Nucleotide-binding</keyword>
<keyword evidence="4 7" id="KW-0833">Ubl conjugation pathway</keyword>
<protein>
    <recommendedName>
        <fullName evidence="9">UBC core domain-containing protein</fullName>
    </recommendedName>
</protein>
<dbReference type="SUPFAM" id="SSF54495">
    <property type="entry name" value="UBC-like"/>
    <property type="match status" value="1"/>
</dbReference>
<dbReference type="Proteomes" id="UP000187209">
    <property type="component" value="Unassembled WGS sequence"/>
</dbReference>
<keyword evidence="5 7" id="KW-0067">ATP-binding</keyword>
<evidence type="ECO:0000256" key="8">
    <source>
        <dbReference type="SAM" id="MobiDB-lite"/>
    </source>
</evidence>
<evidence type="ECO:0000256" key="4">
    <source>
        <dbReference type="ARBA" id="ARBA00022786"/>
    </source>
</evidence>
<evidence type="ECO:0000256" key="2">
    <source>
        <dbReference type="ARBA" id="ARBA00022679"/>
    </source>
</evidence>
<organism evidence="10 11">
    <name type="scientific">Stentor coeruleus</name>
    <dbReference type="NCBI Taxonomy" id="5963"/>
    <lineage>
        <taxon>Eukaryota</taxon>
        <taxon>Sar</taxon>
        <taxon>Alveolata</taxon>
        <taxon>Ciliophora</taxon>
        <taxon>Postciliodesmatophora</taxon>
        <taxon>Heterotrichea</taxon>
        <taxon>Heterotrichida</taxon>
        <taxon>Stentoridae</taxon>
        <taxon>Stentor</taxon>
    </lineage>
</organism>
<feature type="domain" description="UBC core" evidence="9">
    <location>
        <begin position="29"/>
        <end position="175"/>
    </location>
</feature>
<evidence type="ECO:0000256" key="5">
    <source>
        <dbReference type="ARBA" id="ARBA00022840"/>
    </source>
</evidence>
<evidence type="ECO:0000256" key="1">
    <source>
        <dbReference type="ARBA" id="ARBA00005032"/>
    </source>
</evidence>
<dbReference type="FunFam" id="3.10.110.10:FF:000005">
    <property type="entry name" value="NEDD8-conjugating enzyme Ubc12"/>
    <property type="match status" value="1"/>
</dbReference>
<evidence type="ECO:0000256" key="7">
    <source>
        <dbReference type="RuleBase" id="RU362109"/>
    </source>
</evidence>
<accession>A0A1R2AP53</accession>
<dbReference type="InterPro" id="IPR000608">
    <property type="entry name" value="UBC"/>
</dbReference>
<keyword evidence="11" id="KW-1185">Reference proteome</keyword>
<dbReference type="GO" id="GO:0019788">
    <property type="term" value="F:NEDD8 transferase activity"/>
    <property type="evidence" value="ECO:0007669"/>
    <property type="project" value="UniProtKB-ARBA"/>
</dbReference>